<feature type="domain" description="Acyltransferase 3" evidence="2">
    <location>
        <begin position="18"/>
        <end position="339"/>
    </location>
</feature>
<keyword evidence="4" id="KW-1185">Reference proteome</keyword>
<dbReference type="PANTHER" id="PTHR23028:SF131">
    <property type="entry name" value="BLR2367 PROTEIN"/>
    <property type="match status" value="1"/>
</dbReference>
<feature type="transmembrane region" description="Helical" evidence="1">
    <location>
        <begin position="201"/>
        <end position="219"/>
    </location>
</feature>
<keyword evidence="1" id="KW-0812">Transmembrane</keyword>
<sequence>MNQIHTLPQKESHSKGIIGIQYLRGLAALMVVLCHVAEMANFPKYFNANFLPTWLLSGSSGVHLFFVISGFIISYVSLNNQIKPKISPMDFLTRRFIRIIPFMWVCIIGYASLRFLGRGTFTPLPYLRAAVLSPIGDIMPSQIWTLRHEVLFYLLFCVFILYVKPRWEILTLWFLSPVFWFWCGISDLVPASTFHQLCDFLFHKANLLFGMGFLIGVLYNYGFLNYTIKNWNGFILCAILTIPLFFFSYQRILGDNFIIVTGLFSTLIVIISIFLFSGRPLNIVDKFGLELGDASYSIYLVHPGIISAVLGVWSKFQPSANPFAVLVINCILCCLGGILVHKFIEKPIIKITRDRFEQKKIIADVRAS</sequence>
<dbReference type="PANTHER" id="PTHR23028">
    <property type="entry name" value="ACETYLTRANSFERASE"/>
    <property type="match status" value="1"/>
</dbReference>
<dbReference type="AlphaFoldDB" id="A0A5N1JI57"/>
<feature type="transmembrane region" description="Helical" evidence="1">
    <location>
        <begin position="231"/>
        <end position="250"/>
    </location>
</feature>
<keyword evidence="3" id="KW-0012">Acyltransferase</keyword>
<organism evidence="3 4">
    <name type="scientific">Larkinella humicola</name>
    <dbReference type="NCBI Taxonomy" id="2607654"/>
    <lineage>
        <taxon>Bacteria</taxon>
        <taxon>Pseudomonadati</taxon>
        <taxon>Bacteroidota</taxon>
        <taxon>Cytophagia</taxon>
        <taxon>Cytophagales</taxon>
        <taxon>Spirosomataceae</taxon>
        <taxon>Larkinella</taxon>
    </lineage>
</organism>
<feature type="transmembrane region" description="Helical" evidence="1">
    <location>
        <begin position="143"/>
        <end position="163"/>
    </location>
</feature>
<dbReference type="InterPro" id="IPR002656">
    <property type="entry name" value="Acyl_transf_3_dom"/>
</dbReference>
<evidence type="ECO:0000256" key="1">
    <source>
        <dbReference type="SAM" id="Phobius"/>
    </source>
</evidence>
<accession>A0A5N1JI57</accession>
<feature type="transmembrane region" description="Helical" evidence="1">
    <location>
        <begin position="296"/>
        <end position="314"/>
    </location>
</feature>
<evidence type="ECO:0000313" key="3">
    <source>
        <dbReference type="EMBL" id="KAA9353500.1"/>
    </source>
</evidence>
<feature type="transmembrane region" description="Helical" evidence="1">
    <location>
        <begin position="54"/>
        <end position="78"/>
    </location>
</feature>
<reference evidence="3 4" key="1">
    <citation type="submission" date="2019-09" db="EMBL/GenBank/DDBJ databases">
        <title>Genome Sequence of Larkinella sp MA1.</title>
        <authorList>
            <person name="Srinivasan S."/>
        </authorList>
    </citation>
    <scope>NUCLEOTIDE SEQUENCE [LARGE SCALE GENOMIC DNA]</scope>
    <source>
        <strain evidence="3 4">MA1</strain>
    </source>
</reference>
<dbReference type="InterPro" id="IPR050879">
    <property type="entry name" value="Acyltransferase_3"/>
</dbReference>
<dbReference type="GO" id="GO:0016020">
    <property type="term" value="C:membrane"/>
    <property type="evidence" value="ECO:0007669"/>
    <property type="project" value="TreeGrafter"/>
</dbReference>
<name>A0A5N1JI57_9BACT</name>
<feature type="transmembrane region" description="Helical" evidence="1">
    <location>
        <begin position="21"/>
        <end position="42"/>
    </location>
</feature>
<feature type="transmembrane region" description="Helical" evidence="1">
    <location>
        <begin position="170"/>
        <end position="189"/>
    </location>
</feature>
<proteinExistence type="predicted"/>
<keyword evidence="1" id="KW-1133">Transmembrane helix</keyword>
<protein>
    <submittedName>
        <fullName evidence="3">Acyltransferase</fullName>
    </submittedName>
</protein>
<dbReference type="Proteomes" id="UP000326344">
    <property type="component" value="Unassembled WGS sequence"/>
</dbReference>
<keyword evidence="3" id="KW-0808">Transferase</keyword>
<comment type="caution">
    <text evidence="3">The sequence shown here is derived from an EMBL/GenBank/DDBJ whole genome shotgun (WGS) entry which is preliminary data.</text>
</comment>
<feature type="transmembrane region" description="Helical" evidence="1">
    <location>
        <begin position="320"/>
        <end position="340"/>
    </location>
</feature>
<keyword evidence="1" id="KW-0472">Membrane</keyword>
<dbReference type="GO" id="GO:0016747">
    <property type="term" value="F:acyltransferase activity, transferring groups other than amino-acyl groups"/>
    <property type="evidence" value="ECO:0007669"/>
    <property type="project" value="InterPro"/>
</dbReference>
<gene>
    <name evidence="3" type="ORF">F0P93_12710</name>
</gene>
<dbReference type="Pfam" id="PF01757">
    <property type="entry name" value="Acyl_transf_3"/>
    <property type="match status" value="1"/>
</dbReference>
<feature type="transmembrane region" description="Helical" evidence="1">
    <location>
        <begin position="256"/>
        <end position="276"/>
    </location>
</feature>
<dbReference type="EMBL" id="VTWS01000003">
    <property type="protein sequence ID" value="KAA9353500.1"/>
    <property type="molecule type" value="Genomic_DNA"/>
</dbReference>
<evidence type="ECO:0000313" key="4">
    <source>
        <dbReference type="Proteomes" id="UP000326344"/>
    </source>
</evidence>
<dbReference type="GO" id="GO:0000271">
    <property type="term" value="P:polysaccharide biosynthetic process"/>
    <property type="evidence" value="ECO:0007669"/>
    <property type="project" value="TreeGrafter"/>
</dbReference>
<dbReference type="RefSeq" id="WP_150876796.1">
    <property type="nucleotide sequence ID" value="NZ_VTWS01000003.1"/>
</dbReference>
<feature type="transmembrane region" description="Helical" evidence="1">
    <location>
        <begin position="99"/>
        <end position="117"/>
    </location>
</feature>
<evidence type="ECO:0000259" key="2">
    <source>
        <dbReference type="Pfam" id="PF01757"/>
    </source>
</evidence>